<gene>
    <name evidence="2" type="ORF">NWFMUON74_57410</name>
</gene>
<organism evidence="2 3">
    <name type="scientific">Nocardia wallacei</name>
    <dbReference type="NCBI Taxonomy" id="480035"/>
    <lineage>
        <taxon>Bacteria</taxon>
        <taxon>Bacillati</taxon>
        <taxon>Actinomycetota</taxon>
        <taxon>Actinomycetes</taxon>
        <taxon>Mycobacteriales</taxon>
        <taxon>Nocardiaceae</taxon>
        <taxon>Nocardia</taxon>
    </lineage>
</organism>
<accession>A0A7G1KVH0</accession>
<dbReference type="GeneID" id="80350168"/>
<evidence type="ECO:0000313" key="2">
    <source>
        <dbReference type="EMBL" id="BCK57969.1"/>
    </source>
</evidence>
<feature type="transmembrane region" description="Helical" evidence="1">
    <location>
        <begin position="124"/>
        <end position="140"/>
    </location>
</feature>
<keyword evidence="1" id="KW-0812">Transmembrane</keyword>
<feature type="transmembrane region" description="Helical" evidence="1">
    <location>
        <begin position="85"/>
        <end position="104"/>
    </location>
</feature>
<dbReference type="KEGG" id="nwl:NWFMUON74_57410"/>
<name>A0A7G1KVH0_9NOCA</name>
<feature type="transmembrane region" description="Helical" evidence="1">
    <location>
        <begin position="12"/>
        <end position="37"/>
    </location>
</feature>
<keyword evidence="1" id="KW-0472">Membrane</keyword>
<dbReference type="Pfam" id="PF14325">
    <property type="entry name" value="DUF4383"/>
    <property type="match status" value="1"/>
</dbReference>
<keyword evidence="3" id="KW-1185">Reference proteome</keyword>
<reference evidence="2 3" key="1">
    <citation type="submission" date="2020-08" db="EMBL/GenBank/DDBJ databases">
        <title>Genome Sequencing of Nocardia wallacei strain FMUON74 and assembly.</title>
        <authorList>
            <person name="Toyokawa M."/>
            <person name="Uesaka K."/>
        </authorList>
    </citation>
    <scope>NUCLEOTIDE SEQUENCE [LARGE SCALE GENOMIC DNA]</scope>
    <source>
        <strain evidence="2 3">FMUON74</strain>
    </source>
</reference>
<evidence type="ECO:0000313" key="3">
    <source>
        <dbReference type="Proteomes" id="UP000516173"/>
    </source>
</evidence>
<dbReference type="AlphaFoldDB" id="A0A7G1KVH0"/>
<dbReference type="Proteomes" id="UP000516173">
    <property type="component" value="Chromosome"/>
</dbReference>
<proteinExistence type="predicted"/>
<keyword evidence="1" id="KW-1133">Transmembrane helix</keyword>
<protein>
    <recommendedName>
        <fullName evidence="4">DUF4383 domain-containing protein</fullName>
    </recommendedName>
</protein>
<feature type="transmembrane region" description="Helical" evidence="1">
    <location>
        <begin position="57"/>
        <end position="78"/>
    </location>
</feature>
<sequence>MSVSDARSRGRSAVQLGSLAVGAVFLLVGVLGFIPGITTDYDTLTWAGHHTEAKLLGVFQVSALHNIVHLLFGVAGLAAARTATAARGFLVGGGLVYLLLWLYGLVIDRSSDANFVPVNSADNWLHLALGAGMIVLGLALPRAAGTRRLGTVGGTSPAA</sequence>
<evidence type="ECO:0008006" key="4">
    <source>
        <dbReference type="Google" id="ProtNLM"/>
    </source>
</evidence>
<evidence type="ECO:0000256" key="1">
    <source>
        <dbReference type="SAM" id="Phobius"/>
    </source>
</evidence>
<dbReference type="RefSeq" id="WP_187684792.1">
    <property type="nucleotide sequence ID" value="NZ_AP023396.1"/>
</dbReference>
<dbReference type="EMBL" id="AP023396">
    <property type="protein sequence ID" value="BCK57969.1"/>
    <property type="molecule type" value="Genomic_DNA"/>
</dbReference>